<keyword evidence="3" id="KW-1185">Reference proteome</keyword>
<comment type="caution">
    <text evidence="2">The sequence shown here is derived from an EMBL/GenBank/DDBJ whole genome shotgun (WGS) entry which is preliminary data.</text>
</comment>
<accession>A0A1R3I477</accession>
<evidence type="ECO:0000313" key="2">
    <source>
        <dbReference type="EMBL" id="OMO77339.1"/>
    </source>
</evidence>
<dbReference type="OrthoDB" id="10555527at2759"/>
<feature type="compositionally biased region" description="Basic and acidic residues" evidence="1">
    <location>
        <begin position="38"/>
        <end position="51"/>
    </location>
</feature>
<dbReference type="Proteomes" id="UP000187203">
    <property type="component" value="Unassembled WGS sequence"/>
</dbReference>
<dbReference type="GO" id="GO:0016787">
    <property type="term" value="F:hydrolase activity"/>
    <property type="evidence" value="ECO:0007669"/>
    <property type="project" value="UniProtKB-KW"/>
</dbReference>
<evidence type="ECO:0000256" key="1">
    <source>
        <dbReference type="SAM" id="MobiDB-lite"/>
    </source>
</evidence>
<name>A0A1R3I477_9ROSI</name>
<feature type="compositionally biased region" description="Polar residues" evidence="1">
    <location>
        <begin position="99"/>
        <end position="109"/>
    </location>
</feature>
<evidence type="ECO:0000313" key="3">
    <source>
        <dbReference type="Proteomes" id="UP000187203"/>
    </source>
</evidence>
<gene>
    <name evidence="2" type="ORF">COLO4_25225</name>
</gene>
<feature type="region of interest" description="Disordered" evidence="1">
    <location>
        <begin position="1"/>
        <end position="24"/>
    </location>
</feature>
<organism evidence="2 3">
    <name type="scientific">Corchorus olitorius</name>
    <dbReference type="NCBI Taxonomy" id="93759"/>
    <lineage>
        <taxon>Eukaryota</taxon>
        <taxon>Viridiplantae</taxon>
        <taxon>Streptophyta</taxon>
        <taxon>Embryophyta</taxon>
        <taxon>Tracheophyta</taxon>
        <taxon>Spermatophyta</taxon>
        <taxon>Magnoliopsida</taxon>
        <taxon>eudicotyledons</taxon>
        <taxon>Gunneridae</taxon>
        <taxon>Pentapetalae</taxon>
        <taxon>rosids</taxon>
        <taxon>malvids</taxon>
        <taxon>Malvales</taxon>
        <taxon>Malvaceae</taxon>
        <taxon>Grewioideae</taxon>
        <taxon>Apeibeae</taxon>
        <taxon>Corchorus</taxon>
    </lineage>
</organism>
<dbReference type="EMBL" id="AWUE01018956">
    <property type="protein sequence ID" value="OMO77339.1"/>
    <property type="molecule type" value="Genomic_DNA"/>
</dbReference>
<proteinExistence type="predicted"/>
<reference evidence="3" key="1">
    <citation type="submission" date="2013-09" db="EMBL/GenBank/DDBJ databases">
        <title>Corchorus olitorius genome sequencing.</title>
        <authorList>
            <person name="Alam M."/>
            <person name="Haque M.S."/>
            <person name="Islam M.S."/>
            <person name="Emdad E.M."/>
            <person name="Islam M.M."/>
            <person name="Ahmed B."/>
            <person name="Halim A."/>
            <person name="Hossen Q.M.M."/>
            <person name="Hossain M.Z."/>
            <person name="Ahmed R."/>
            <person name="Khan M.M."/>
            <person name="Islam R."/>
            <person name="Rashid M.M."/>
            <person name="Khan S.A."/>
            <person name="Rahman M.S."/>
            <person name="Alam M."/>
            <person name="Yahiya A.S."/>
            <person name="Khan M.S."/>
            <person name="Azam M.S."/>
            <person name="Haque T."/>
            <person name="Lashkar M.Z.H."/>
            <person name="Akhand A.I."/>
            <person name="Morshed G."/>
            <person name="Roy S."/>
            <person name="Uddin K.S."/>
            <person name="Rabeya T."/>
            <person name="Hossain A.S."/>
            <person name="Chowdhury A."/>
            <person name="Snigdha A.R."/>
            <person name="Mortoza M.S."/>
            <person name="Matin S.A."/>
            <person name="Hoque S.M.E."/>
            <person name="Islam M.K."/>
            <person name="Roy D.K."/>
            <person name="Haider R."/>
            <person name="Moosa M.M."/>
            <person name="Elias S.M."/>
            <person name="Hasan A.M."/>
            <person name="Jahan S."/>
            <person name="Shafiuddin M."/>
            <person name="Mahmood N."/>
            <person name="Shommy N.S."/>
        </authorList>
    </citation>
    <scope>NUCLEOTIDE SEQUENCE [LARGE SCALE GENOMIC DNA]</scope>
    <source>
        <strain evidence="3">cv. O-4</strain>
    </source>
</reference>
<keyword evidence="2" id="KW-0378">Hydrolase</keyword>
<dbReference type="AlphaFoldDB" id="A0A1R3I477"/>
<feature type="region of interest" description="Disordered" evidence="1">
    <location>
        <begin position="99"/>
        <end position="123"/>
    </location>
</feature>
<feature type="region of interest" description="Disordered" evidence="1">
    <location>
        <begin position="38"/>
        <end position="59"/>
    </location>
</feature>
<protein>
    <submittedName>
        <fullName evidence="2">NUDIX hydrolase, FGF-2</fullName>
    </submittedName>
</protein>
<sequence>MLYASNEEPSESSQVPSNAKDPSDVGFVSWMIVERKRAPSGEGDIWKRQGQERSQVPSVDGFVDFNSGVNYSAKRDPLASNSVAEANSSEMVDVVQPSCEQEGTMSKTSNPLALPPPNPPSKGNLELAIMDLDMTLIDDVDTSKMAANGVVDTSGSIMQD</sequence>